<dbReference type="EMBL" id="DSZZ01000299">
    <property type="protein sequence ID" value="HGU53153.1"/>
    <property type="molecule type" value="Genomic_DNA"/>
</dbReference>
<feature type="transmembrane region" description="Helical" evidence="1">
    <location>
        <begin position="91"/>
        <end position="111"/>
    </location>
</feature>
<dbReference type="AlphaFoldDB" id="A0A7V4KDE8"/>
<evidence type="ECO:0000256" key="1">
    <source>
        <dbReference type="SAM" id="Phobius"/>
    </source>
</evidence>
<keyword evidence="1" id="KW-0812">Transmembrane</keyword>
<feature type="transmembrane region" description="Helical" evidence="1">
    <location>
        <begin position="123"/>
        <end position="142"/>
    </location>
</feature>
<comment type="caution">
    <text evidence="2">The sequence shown here is derived from an EMBL/GenBank/DDBJ whole genome shotgun (WGS) entry which is preliminary data.</text>
</comment>
<proteinExistence type="predicted"/>
<sequence>MILILPMGILKQTFSPAGLAEIISDEFETEIRDLLYSGTSKFDIAKRYTVLFVQRLVPNILGRGWLYDLYYYLTTDKITFNYSNVFKATFLFLYDFYRYVILLPTIATVLINREVRRELDLIFWFYLLVAIFYTAKFGAFQPRIRIPIEFLLSPIILVRSRWYIKWLPTFILAAILLGISEVVFRLQIF</sequence>
<organism evidence="2">
    <name type="scientific">Fervidobacterium pennivorans</name>
    <dbReference type="NCBI Taxonomy" id="93466"/>
    <lineage>
        <taxon>Bacteria</taxon>
        <taxon>Thermotogati</taxon>
        <taxon>Thermotogota</taxon>
        <taxon>Thermotogae</taxon>
        <taxon>Thermotogales</taxon>
        <taxon>Fervidobacteriaceae</taxon>
        <taxon>Fervidobacterium</taxon>
    </lineage>
</organism>
<protein>
    <submittedName>
        <fullName evidence="2">Uncharacterized protein</fullName>
    </submittedName>
</protein>
<accession>A0A7V4KDE8</accession>
<feature type="transmembrane region" description="Helical" evidence="1">
    <location>
        <begin position="162"/>
        <end position="184"/>
    </location>
</feature>
<gene>
    <name evidence="2" type="ORF">ENT78_06505</name>
</gene>
<keyword evidence="1" id="KW-1133">Transmembrane helix</keyword>
<evidence type="ECO:0000313" key="2">
    <source>
        <dbReference type="EMBL" id="HGU53153.1"/>
    </source>
</evidence>
<keyword evidence="1" id="KW-0472">Membrane</keyword>
<reference evidence="2" key="1">
    <citation type="journal article" date="2020" name="mSystems">
        <title>Genome- and Community-Level Interaction Insights into Carbon Utilization and Element Cycling Functions of Hydrothermarchaeota in Hydrothermal Sediment.</title>
        <authorList>
            <person name="Zhou Z."/>
            <person name="Liu Y."/>
            <person name="Xu W."/>
            <person name="Pan J."/>
            <person name="Luo Z.H."/>
            <person name="Li M."/>
        </authorList>
    </citation>
    <scope>NUCLEOTIDE SEQUENCE [LARGE SCALE GENOMIC DNA]</scope>
    <source>
        <strain evidence="2">SpSt-61</strain>
    </source>
</reference>
<name>A0A7V4KDE8_FERPE</name>